<dbReference type="Proteomes" id="UP000799324">
    <property type="component" value="Unassembled WGS sequence"/>
</dbReference>
<feature type="region of interest" description="Disordered" evidence="1">
    <location>
        <begin position="1"/>
        <end position="47"/>
    </location>
</feature>
<evidence type="ECO:0000313" key="3">
    <source>
        <dbReference type="Proteomes" id="UP000799324"/>
    </source>
</evidence>
<evidence type="ECO:0000256" key="1">
    <source>
        <dbReference type="SAM" id="MobiDB-lite"/>
    </source>
</evidence>
<feature type="region of interest" description="Disordered" evidence="1">
    <location>
        <begin position="143"/>
        <end position="307"/>
    </location>
</feature>
<gene>
    <name evidence="2" type="ORF">K491DRAFT_715798</name>
</gene>
<feature type="compositionally biased region" description="Low complexity" evidence="1">
    <location>
        <begin position="278"/>
        <end position="307"/>
    </location>
</feature>
<reference evidence="2" key="1">
    <citation type="journal article" date="2020" name="Stud. Mycol.">
        <title>101 Dothideomycetes genomes: a test case for predicting lifestyles and emergence of pathogens.</title>
        <authorList>
            <person name="Haridas S."/>
            <person name="Albert R."/>
            <person name="Binder M."/>
            <person name="Bloem J."/>
            <person name="Labutti K."/>
            <person name="Salamov A."/>
            <person name="Andreopoulos B."/>
            <person name="Baker S."/>
            <person name="Barry K."/>
            <person name="Bills G."/>
            <person name="Bluhm B."/>
            <person name="Cannon C."/>
            <person name="Castanera R."/>
            <person name="Culley D."/>
            <person name="Daum C."/>
            <person name="Ezra D."/>
            <person name="Gonzalez J."/>
            <person name="Henrissat B."/>
            <person name="Kuo A."/>
            <person name="Liang C."/>
            <person name="Lipzen A."/>
            <person name="Lutzoni F."/>
            <person name="Magnuson J."/>
            <person name="Mondo S."/>
            <person name="Nolan M."/>
            <person name="Ohm R."/>
            <person name="Pangilinan J."/>
            <person name="Park H.-J."/>
            <person name="Ramirez L."/>
            <person name="Alfaro M."/>
            <person name="Sun H."/>
            <person name="Tritt A."/>
            <person name="Yoshinaga Y."/>
            <person name="Zwiers L.-H."/>
            <person name="Turgeon B."/>
            <person name="Goodwin S."/>
            <person name="Spatafora J."/>
            <person name="Crous P."/>
            <person name="Grigoriev I."/>
        </authorList>
    </citation>
    <scope>NUCLEOTIDE SEQUENCE</scope>
    <source>
        <strain evidence="2">CBS 122681</strain>
    </source>
</reference>
<evidence type="ECO:0008006" key="4">
    <source>
        <dbReference type="Google" id="ProtNLM"/>
    </source>
</evidence>
<protein>
    <recommendedName>
        <fullName evidence="4">LIM-domain binding protein-domain-containing protein</fullName>
    </recommendedName>
</protein>
<dbReference type="InterPro" id="IPR029005">
    <property type="entry name" value="LIM-bd/SEUSS"/>
</dbReference>
<proteinExistence type="predicted"/>
<keyword evidence="3" id="KW-1185">Reference proteome</keyword>
<dbReference type="EMBL" id="MU004342">
    <property type="protein sequence ID" value="KAF2655947.1"/>
    <property type="molecule type" value="Genomic_DNA"/>
</dbReference>
<sequence length="753" mass="82580">MAPGPNPGQPGMGHMQMHPGVSNQGGPVSQAGPMMGMQPGMGPNNHALQHLQPQQAAFLQHQQQQQQQMQMNPQLLQQRNHQAFMRQQQQAQMLQQQQNGMGMGFPTNMTSNMTPQHIAAMQGGMGAPGFANMPNLPPHLRALQQQQQAVHHNQMHQQQQTTSNPHAQALAQAQAAQAQAAHQAQQQHAVQAAHAQSQAAHAQQMQQHTIAMQHAASQSSNHSQSGNQAQGPPTTTQPQQAPLRPPSAIGSHQGQHSPAPPPTPQQPQQQGPPPPQQTPAQNPSQNGPQQPNSQAQNAQMQQRTQAMAQAQAQVQAQAQQQQGPTQVQMQAAARMAMMKQQQQQQQQSAQGQGTLKLLNFVDHLSRMNSAPEPKLDHCKQFVDKFFSETGSFIHAFWLENTDRTKQFEIVYSAIPRYFYTLFTTDVESLQITIDGAIEKVVGSDIRVTCDRAKFIYTYRTPCPMQVVCRGKLTAYWAGSDKLEWLQFETENHQTFIQRAALEQLFTQPSPNQMLTQSPRMNKSSAKQRQNQQRLAQENLQPMLKKNELPAPDVTDMGIPPALQSYLEIYETMNVMSNLMLHYQEHNNLSPAQAMNSWVNQMSSGMPQQQNAGNPMHGGNMPQNMQLLQQSMQQSQPNMPPGARTPQGVGPGGQPAHQFMSPAMQSSLLPNAALNGSPHLMQQGHTPSPSSVPMGVSLSQQGSSATASVNTSPNVSNKRRRSTAKMDNDEGGVAVNGASKTKPSPRIPKRAKGN</sequence>
<feature type="compositionally biased region" description="Low complexity" evidence="1">
    <location>
        <begin position="144"/>
        <end position="242"/>
    </location>
</feature>
<feature type="compositionally biased region" description="Polar residues" evidence="1">
    <location>
        <begin position="682"/>
        <end position="715"/>
    </location>
</feature>
<feature type="region of interest" description="Disordered" evidence="1">
    <location>
        <begin position="511"/>
        <end position="533"/>
    </location>
</feature>
<dbReference type="PANTHER" id="PTHR10378">
    <property type="entry name" value="LIM DOMAIN-BINDING PROTEIN"/>
    <property type="match status" value="1"/>
</dbReference>
<evidence type="ECO:0000313" key="2">
    <source>
        <dbReference type="EMBL" id="KAF2655947.1"/>
    </source>
</evidence>
<dbReference type="AlphaFoldDB" id="A0A6A6T9G8"/>
<dbReference type="OrthoDB" id="774557at2759"/>
<dbReference type="Pfam" id="PF01803">
    <property type="entry name" value="LIM_bind"/>
    <property type="match status" value="1"/>
</dbReference>
<name>A0A6A6T9G8_9PLEO</name>
<organism evidence="2 3">
    <name type="scientific">Lophiostoma macrostomum CBS 122681</name>
    <dbReference type="NCBI Taxonomy" id="1314788"/>
    <lineage>
        <taxon>Eukaryota</taxon>
        <taxon>Fungi</taxon>
        <taxon>Dikarya</taxon>
        <taxon>Ascomycota</taxon>
        <taxon>Pezizomycotina</taxon>
        <taxon>Dothideomycetes</taxon>
        <taxon>Pleosporomycetidae</taxon>
        <taxon>Pleosporales</taxon>
        <taxon>Lophiostomataceae</taxon>
        <taxon>Lophiostoma</taxon>
    </lineage>
</organism>
<feature type="compositionally biased region" description="Low complexity" evidence="1">
    <location>
        <begin position="32"/>
        <end position="47"/>
    </location>
</feature>
<feature type="compositionally biased region" description="Pro residues" evidence="1">
    <location>
        <begin position="258"/>
        <end position="277"/>
    </location>
</feature>
<accession>A0A6A6T9G8</accession>
<feature type="region of interest" description="Disordered" evidence="1">
    <location>
        <begin position="629"/>
        <end position="753"/>
    </location>
</feature>